<dbReference type="Proteomes" id="UP001307849">
    <property type="component" value="Unassembled WGS sequence"/>
</dbReference>
<evidence type="ECO:0000313" key="2">
    <source>
        <dbReference type="EMBL" id="KAK6520872.1"/>
    </source>
</evidence>
<gene>
    <name evidence="2" type="ORF">TWF506_001115</name>
</gene>
<name>A0AAN8PRM5_9PEZI</name>
<dbReference type="EMBL" id="JAVHJM010000001">
    <property type="protein sequence ID" value="KAK6520872.1"/>
    <property type="molecule type" value="Genomic_DNA"/>
</dbReference>
<dbReference type="InterPro" id="IPR001810">
    <property type="entry name" value="F-box_dom"/>
</dbReference>
<comment type="caution">
    <text evidence="2">The sequence shown here is derived from an EMBL/GenBank/DDBJ whole genome shotgun (WGS) entry which is preliminary data.</text>
</comment>
<dbReference type="SUPFAM" id="SSF52047">
    <property type="entry name" value="RNI-like"/>
    <property type="match status" value="1"/>
</dbReference>
<accession>A0AAN8PRM5</accession>
<organism evidence="2 3">
    <name type="scientific">Arthrobotrys conoides</name>
    <dbReference type="NCBI Taxonomy" id="74498"/>
    <lineage>
        <taxon>Eukaryota</taxon>
        <taxon>Fungi</taxon>
        <taxon>Dikarya</taxon>
        <taxon>Ascomycota</taxon>
        <taxon>Pezizomycotina</taxon>
        <taxon>Orbiliomycetes</taxon>
        <taxon>Orbiliales</taxon>
        <taxon>Orbiliaceae</taxon>
        <taxon>Arthrobotrys</taxon>
    </lineage>
</organism>
<dbReference type="InterPro" id="IPR032675">
    <property type="entry name" value="LRR_dom_sf"/>
</dbReference>
<sequence length="569" mass="65023">MAQPAPSNSFNGLPFELYHDIIKYLDKDSAKSLRLACPTPRFIATTGTTLFTTLVLRLGNHRHSRTRLNNLRSCLLTENNEVDLNASRILKHVRTLVVDTRYPVVVTDEMISTRPEWRARSYSRDLADCAGVVPSDEIELFLDLLTKVFSGIWGRLKSLRWQTSDYLPIPRYNQISQLFFSPTVLIQKKYEFTVSHIFSAPYTLTEFLQPLSSCDRLEIIGKGTKSYDGAIDAGDTAAIAKLVSRCPRLKSFNYTYETWVDDICLDILWGAINNIETLEELKFHTSESMTGSLTPDLSKLKRLRGLSFDCSEQFYQLEGSPVDDLFESLVATGIDKITKISVGTYMPSIQKLLLQQKAITDLKVHIASKWDILKIFALVIPAVAGTLQSFRLTGCIEGRPWGWSESESDLRALLNCKKLVEVEIPFIERDFSQSGEKTVINSLPEVINDFVRNCPELIRIHTGNIAADFNVASSLVKVLKQFRSMDEMFKGRDIEIVLRQHTGGEWGTSRSKTRFPRMGNEEDMVGDFDYYVYRWKLKEVVADDGEEKVYKFERLVDKCWLRNECWEDD</sequence>
<evidence type="ECO:0000259" key="1">
    <source>
        <dbReference type="PROSITE" id="PS50181"/>
    </source>
</evidence>
<dbReference type="AlphaFoldDB" id="A0AAN8PRM5"/>
<protein>
    <recommendedName>
        <fullName evidence="1">F-box domain-containing protein</fullName>
    </recommendedName>
</protein>
<proteinExistence type="predicted"/>
<evidence type="ECO:0000313" key="3">
    <source>
        <dbReference type="Proteomes" id="UP001307849"/>
    </source>
</evidence>
<reference evidence="2 3" key="1">
    <citation type="submission" date="2019-10" db="EMBL/GenBank/DDBJ databases">
        <authorList>
            <person name="Palmer J.M."/>
        </authorList>
    </citation>
    <scope>NUCLEOTIDE SEQUENCE [LARGE SCALE GENOMIC DNA]</scope>
    <source>
        <strain evidence="2 3">TWF506</strain>
    </source>
</reference>
<feature type="domain" description="F-box" evidence="1">
    <location>
        <begin position="7"/>
        <end position="54"/>
    </location>
</feature>
<dbReference type="Gene3D" id="3.80.10.10">
    <property type="entry name" value="Ribonuclease Inhibitor"/>
    <property type="match status" value="1"/>
</dbReference>
<keyword evidence="3" id="KW-1185">Reference proteome</keyword>
<dbReference type="PROSITE" id="PS50181">
    <property type="entry name" value="FBOX"/>
    <property type="match status" value="1"/>
</dbReference>